<keyword evidence="3" id="KW-0349">Heme</keyword>
<protein>
    <submittedName>
        <fullName evidence="5">Cytochrome c</fullName>
    </submittedName>
</protein>
<reference evidence="5 6" key="1">
    <citation type="submission" date="2021-07" db="EMBL/GenBank/DDBJ databases">
        <title>A novel Jannaschia species isolated from marine dinoflagellate Ceratoperidinium margalefii.</title>
        <authorList>
            <person name="Jiang Y."/>
            <person name="Li Z."/>
        </authorList>
    </citation>
    <scope>NUCLEOTIDE SEQUENCE [LARGE SCALE GENOMIC DNA]</scope>
    <source>
        <strain evidence="5 6">J12C1-MA-4</strain>
    </source>
</reference>
<dbReference type="Pfam" id="PF00034">
    <property type="entry name" value="Cytochrom_C"/>
    <property type="match status" value="1"/>
</dbReference>
<evidence type="ECO:0000256" key="1">
    <source>
        <dbReference type="ARBA" id="ARBA00022723"/>
    </source>
</evidence>
<dbReference type="RefSeq" id="WP_219004502.1">
    <property type="nucleotide sequence ID" value="NZ_CP079194.1"/>
</dbReference>
<dbReference type="Proteomes" id="UP000825009">
    <property type="component" value="Chromosome"/>
</dbReference>
<name>A0A8F6TYE9_9RHOB</name>
<proteinExistence type="predicted"/>
<accession>A0A8F6TYE9</accession>
<dbReference type="KEGG" id="gce:KYE46_07185"/>
<dbReference type="GO" id="GO:0009055">
    <property type="term" value="F:electron transfer activity"/>
    <property type="evidence" value="ECO:0007669"/>
    <property type="project" value="InterPro"/>
</dbReference>
<evidence type="ECO:0000259" key="4">
    <source>
        <dbReference type="PROSITE" id="PS51007"/>
    </source>
</evidence>
<dbReference type="AlphaFoldDB" id="A0A8F6TYE9"/>
<dbReference type="PROSITE" id="PS51007">
    <property type="entry name" value="CYTC"/>
    <property type="match status" value="1"/>
</dbReference>
<organism evidence="5 6">
    <name type="scientific">Gymnodinialimonas ceratoperidinii</name>
    <dbReference type="NCBI Taxonomy" id="2856823"/>
    <lineage>
        <taxon>Bacteria</taxon>
        <taxon>Pseudomonadati</taxon>
        <taxon>Pseudomonadota</taxon>
        <taxon>Alphaproteobacteria</taxon>
        <taxon>Rhodobacterales</taxon>
        <taxon>Paracoccaceae</taxon>
        <taxon>Gymnodinialimonas</taxon>
    </lineage>
</organism>
<evidence type="ECO:0000313" key="5">
    <source>
        <dbReference type="EMBL" id="QXT40995.1"/>
    </source>
</evidence>
<feature type="domain" description="Cytochrome c" evidence="4">
    <location>
        <begin position="62"/>
        <end position="148"/>
    </location>
</feature>
<dbReference type="GO" id="GO:0020037">
    <property type="term" value="F:heme binding"/>
    <property type="evidence" value="ECO:0007669"/>
    <property type="project" value="InterPro"/>
</dbReference>
<keyword evidence="1 3" id="KW-0479">Metal-binding</keyword>
<sequence length="154" mass="16247">MSKVGLGIATFVIIGVGLALANLWKNNDVTAAAGHSMEPPDLSDVADNGPIVEVALPAELTSEARLGRVAFEAVCADCHGINAAGQNGVAPPLVHITYEPNHHGDGSFLSAVRNGVQSHHWSFGNMPVIDGLTNADVRAITQYIRELQRENGIF</sequence>
<dbReference type="EMBL" id="CP079194">
    <property type="protein sequence ID" value="QXT40995.1"/>
    <property type="molecule type" value="Genomic_DNA"/>
</dbReference>
<keyword evidence="2 3" id="KW-0408">Iron</keyword>
<evidence type="ECO:0000256" key="2">
    <source>
        <dbReference type="ARBA" id="ARBA00023004"/>
    </source>
</evidence>
<gene>
    <name evidence="5" type="ORF">KYE46_07185</name>
</gene>
<dbReference type="GO" id="GO:0046872">
    <property type="term" value="F:metal ion binding"/>
    <property type="evidence" value="ECO:0007669"/>
    <property type="project" value="UniProtKB-KW"/>
</dbReference>
<dbReference type="InterPro" id="IPR009056">
    <property type="entry name" value="Cyt_c-like_dom"/>
</dbReference>
<evidence type="ECO:0000313" key="6">
    <source>
        <dbReference type="Proteomes" id="UP000825009"/>
    </source>
</evidence>
<keyword evidence="6" id="KW-1185">Reference proteome</keyword>
<evidence type="ECO:0000256" key="3">
    <source>
        <dbReference type="PROSITE-ProRule" id="PRU00433"/>
    </source>
</evidence>